<dbReference type="KEGG" id="cme:CYME_CMQ356C"/>
<sequence length="699" mass="78095">MASVSDKLWPSIPAHWRHLKAFRERLSEALAERQHYRRQRERLGAAYASQQREASAEGLAPAFVLSSGTEVEQLQRLVQEVFNVLSERPRDARTDAGRLSRDQLRGARYYLPYYAVVRLRTAIDMLLWLHGKYSAEVSEGILAPSQDTIATGTGSKLPVTWSMDERPDIADSRSERARVSLRGAPVRYPQTHREPFPIPTEDMSSRFVLNSLLREAIQLSDAAFFVERFRNLQVEPGLVEIWHVLVSSLCLLTDAERSGSMDRTARPSVPCRRHEHVLHSMIAIQRWRAAVRLREPASPWFASATCVAFMLFEGFRRASAAFDDQTRALAYFGDLLNIIELMTELPGLGLLQRLSTLRAWELMFLICCSESKLWNVRIPPRQAETNASAVFHAGASFAAGFYERLVRPLHEFRLSEGLDARHTSYAADDALLLAEHCGELAMQTLRAVIFDNAHGAAYKRAVVSLLTQLMFELGQASRTSRTRLTRATLCKQILDASGDDYGVLDGALLCLPLQRGIDAGGVGVHTPSGGILRWHLLLEPVDDSVTAQHTYIDLLMQRAMVWRSLPRFPWLVLFLVHQVALSSFEQVGYLDRLDQPTRQLVALYRQRMRSSSQPSKDAVPTRAPLVSVSGPGVEEGCGNAHDPETHTTFVQVRAGDVAHAVLSAIHSDTVSAVVQPAQQFLWDVFESASPDNAEACLSV</sequence>
<dbReference type="Gramene" id="CMQ356CT">
    <property type="protein sequence ID" value="CMQ356CT"/>
    <property type="gene ID" value="CMQ356C"/>
</dbReference>
<evidence type="ECO:0000313" key="1">
    <source>
        <dbReference type="EMBL" id="BAM82212.1"/>
    </source>
</evidence>
<reference evidence="1 2" key="2">
    <citation type="journal article" date="2007" name="BMC Biol.">
        <title>A 100%-complete sequence reveals unusually simple genomic features in the hot-spring red alga Cyanidioschyzon merolae.</title>
        <authorList>
            <person name="Nozaki H."/>
            <person name="Takano H."/>
            <person name="Misumi O."/>
            <person name="Terasawa K."/>
            <person name="Matsuzaki M."/>
            <person name="Maruyama S."/>
            <person name="Nishida K."/>
            <person name="Yagisawa F."/>
            <person name="Yoshida Y."/>
            <person name="Fujiwara T."/>
            <person name="Takio S."/>
            <person name="Tamura K."/>
            <person name="Chung S.J."/>
            <person name="Nakamura S."/>
            <person name="Kuroiwa H."/>
            <person name="Tanaka K."/>
            <person name="Sato N."/>
            <person name="Kuroiwa T."/>
        </authorList>
    </citation>
    <scope>NUCLEOTIDE SEQUENCE [LARGE SCALE GENOMIC DNA]</scope>
    <source>
        <strain evidence="1 2">10D</strain>
    </source>
</reference>
<reference evidence="1 2" key="1">
    <citation type="journal article" date="2004" name="Nature">
        <title>Genome sequence of the ultrasmall unicellular red alga Cyanidioschyzon merolae 10D.</title>
        <authorList>
            <person name="Matsuzaki M."/>
            <person name="Misumi O."/>
            <person name="Shin-i T."/>
            <person name="Maruyama S."/>
            <person name="Takahara M."/>
            <person name="Miyagishima S."/>
            <person name="Mori T."/>
            <person name="Nishida K."/>
            <person name="Yagisawa F."/>
            <person name="Nishida K."/>
            <person name="Yoshida Y."/>
            <person name="Nishimura Y."/>
            <person name="Nakao S."/>
            <person name="Kobayashi T."/>
            <person name="Momoyama Y."/>
            <person name="Higashiyama T."/>
            <person name="Minoda A."/>
            <person name="Sano M."/>
            <person name="Nomoto H."/>
            <person name="Oishi K."/>
            <person name="Hayashi H."/>
            <person name="Ohta F."/>
            <person name="Nishizaka S."/>
            <person name="Haga S."/>
            <person name="Miura S."/>
            <person name="Morishita T."/>
            <person name="Kabeya Y."/>
            <person name="Terasawa K."/>
            <person name="Suzuki Y."/>
            <person name="Ishii Y."/>
            <person name="Asakawa S."/>
            <person name="Takano H."/>
            <person name="Ohta N."/>
            <person name="Kuroiwa H."/>
            <person name="Tanaka K."/>
            <person name="Shimizu N."/>
            <person name="Sugano S."/>
            <person name="Sato N."/>
            <person name="Nozaki H."/>
            <person name="Ogasawara N."/>
            <person name="Kohara Y."/>
            <person name="Kuroiwa T."/>
        </authorList>
    </citation>
    <scope>NUCLEOTIDE SEQUENCE [LARGE SCALE GENOMIC DNA]</scope>
    <source>
        <strain evidence="1 2">10D</strain>
    </source>
</reference>
<dbReference type="OrthoDB" id="10632063at2759"/>
<name>M1VGE4_CYAM1</name>
<dbReference type="RefSeq" id="XP_005538248.1">
    <property type="nucleotide sequence ID" value="XM_005538191.1"/>
</dbReference>
<gene>
    <name evidence="1" type="ORF">CYME_CMQ356C</name>
</gene>
<dbReference type="GeneID" id="16996335"/>
<dbReference type="AlphaFoldDB" id="M1VGE4"/>
<organism evidence="1 2">
    <name type="scientific">Cyanidioschyzon merolae (strain NIES-3377 / 10D)</name>
    <name type="common">Unicellular red alga</name>
    <dbReference type="NCBI Taxonomy" id="280699"/>
    <lineage>
        <taxon>Eukaryota</taxon>
        <taxon>Rhodophyta</taxon>
        <taxon>Bangiophyceae</taxon>
        <taxon>Cyanidiales</taxon>
        <taxon>Cyanidiaceae</taxon>
        <taxon>Cyanidioschyzon</taxon>
    </lineage>
</organism>
<evidence type="ECO:0000313" key="2">
    <source>
        <dbReference type="Proteomes" id="UP000007014"/>
    </source>
</evidence>
<accession>M1VGE4</accession>
<protein>
    <submittedName>
        <fullName evidence="1">Uncharacterized protein</fullName>
    </submittedName>
</protein>
<dbReference type="HOGENOM" id="CLU_394515_0_0_1"/>
<keyword evidence="2" id="KW-1185">Reference proteome</keyword>
<dbReference type="Proteomes" id="UP000007014">
    <property type="component" value="Chromosome 17"/>
</dbReference>
<dbReference type="EMBL" id="AP006499">
    <property type="protein sequence ID" value="BAM82212.1"/>
    <property type="molecule type" value="Genomic_DNA"/>
</dbReference>
<proteinExistence type="predicted"/>